<keyword evidence="3 7" id="KW-0132">Cell division</keyword>
<evidence type="ECO:0000256" key="5">
    <source>
        <dbReference type="ARBA" id="ARBA00022764"/>
    </source>
</evidence>
<dbReference type="NCBIfam" id="TIGR02800">
    <property type="entry name" value="propeller_TolB"/>
    <property type="match status" value="1"/>
</dbReference>
<dbReference type="InterPro" id="IPR011659">
    <property type="entry name" value="WD40"/>
</dbReference>
<dbReference type="InterPro" id="IPR007195">
    <property type="entry name" value="TolB_N"/>
</dbReference>
<dbReference type="Pfam" id="PF04052">
    <property type="entry name" value="TolB_N"/>
    <property type="match status" value="1"/>
</dbReference>
<dbReference type="SUPFAM" id="SSF52964">
    <property type="entry name" value="TolB, N-terminal domain"/>
    <property type="match status" value="1"/>
</dbReference>
<sequence length="438" mass="46914">MSIFESMTFPMSRRKALGAVANTAAVALSAVSLPTRAQFRVEISGVGGSQIPIALPDFRDESRSGQAIGAIIRADLERSGQFRNIESPSGLFEGSTPTWSEWRARNADALAAGSATRLADGRIDVRYKLWDVVKGQDLGGEAYAVIAEDVRLSAHRIADAIYKKLTGERGVFATRMAYVTKTGGRYALRIADADGEGGQVALASPDPIISPAWSPNGRELAYVSFESRKAVVWIQDLSTGRRRVLADFRGSNSSPAFSPDGQQLALTLSRDGGSQLFLMNRDGGGLRRLTQSSAIDTEAVFSPDGRSLFFVSDRGGGPQIYRMALAGGAAERVTFNGAYNISPDISPDGRTMAFITRLGGGIFRLCVMDLASGAVQQISDTTDDESPSFSPNGRLLVYATRVGGRDVLMTTTLDGKIKAKLIASLADVREPVWGPFTR</sequence>
<keyword evidence="5 7" id="KW-0574">Periplasm</keyword>
<evidence type="ECO:0000256" key="1">
    <source>
        <dbReference type="ARBA" id="ARBA00004418"/>
    </source>
</evidence>
<dbReference type="Gene3D" id="3.40.50.10070">
    <property type="entry name" value="TolB, N-terminal domain"/>
    <property type="match status" value="1"/>
</dbReference>
<dbReference type="InterPro" id="IPR011042">
    <property type="entry name" value="6-blade_b-propeller_TolB-like"/>
</dbReference>
<evidence type="ECO:0000256" key="7">
    <source>
        <dbReference type="HAMAP-Rule" id="MF_00671"/>
    </source>
</evidence>
<evidence type="ECO:0000256" key="6">
    <source>
        <dbReference type="ARBA" id="ARBA00023306"/>
    </source>
</evidence>
<accession>A0ABT5KN54</accession>
<dbReference type="SUPFAM" id="SSF69304">
    <property type="entry name" value="Tricorn protease N-terminal domain"/>
    <property type="match status" value="1"/>
</dbReference>
<dbReference type="Proteomes" id="UP001219862">
    <property type="component" value="Unassembled WGS sequence"/>
</dbReference>
<evidence type="ECO:0000313" key="10">
    <source>
        <dbReference type="Proteomes" id="UP001219862"/>
    </source>
</evidence>
<organism evidence="9 10">
    <name type="scientific">Roseateles koreensis</name>
    <dbReference type="NCBI Taxonomy" id="2987526"/>
    <lineage>
        <taxon>Bacteria</taxon>
        <taxon>Pseudomonadati</taxon>
        <taxon>Pseudomonadota</taxon>
        <taxon>Betaproteobacteria</taxon>
        <taxon>Burkholderiales</taxon>
        <taxon>Sphaerotilaceae</taxon>
        <taxon>Roseateles</taxon>
    </lineage>
</organism>
<keyword evidence="6 7" id="KW-0131">Cell cycle</keyword>
<proteinExistence type="inferred from homology"/>
<comment type="subunit">
    <text evidence="7">The Tol-Pal system is composed of five core proteins: the inner membrane proteins TolA, TolQ and TolR, the periplasmic protein TolB and the outer membrane protein Pal. They form a network linking the inner and outer membranes and the peptidoglycan layer.</text>
</comment>
<evidence type="ECO:0000313" key="9">
    <source>
        <dbReference type="EMBL" id="MDC8784339.1"/>
    </source>
</evidence>
<comment type="function">
    <text evidence="7">Part of the Tol-Pal system, which plays a role in outer membrane invagination during cell division and is important for maintaining outer membrane integrity.</text>
</comment>
<evidence type="ECO:0000256" key="4">
    <source>
        <dbReference type="ARBA" id="ARBA00022729"/>
    </source>
</evidence>
<dbReference type="HAMAP" id="MF_00671">
    <property type="entry name" value="TolB"/>
    <property type="match status" value="1"/>
</dbReference>
<feature type="domain" description="TolB N-terminal" evidence="8">
    <location>
        <begin position="40"/>
        <end position="138"/>
    </location>
</feature>
<evidence type="ECO:0000259" key="8">
    <source>
        <dbReference type="Pfam" id="PF04052"/>
    </source>
</evidence>
<evidence type="ECO:0000256" key="3">
    <source>
        <dbReference type="ARBA" id="ARBA00022618"/>
    </source>
</evidence>
<comment type="caution">
    <text evidence="9">The sequence shown here is derived from an EMBL/GenBank/DDBJ whole genome shotgun (WGS) entry which is preliminary data.</text>
</comment>
<keyword evidence="10" id="KW-1185">Reference proteome</keyword>
<dbReference type="EMBL" id="JAQQXS010000003">
    <property type="protein sequence ID" value="MDC8784339.1"/>
    <property type="molecule type" value="Genomic_DNA"/>
</dbReference>
<protein>
    <recommendedName>
        <fullName evidence="7">Tol-Pal system protein TolB</fullName>
    </recommendedName>
</protein>
<dbReference type="Gene3D" id="2.120.10.30">
    <property type="entry name" value="TolB, C-terminal domain"/>
    <property type="match status" value="1"/>
</dbReference>
<dbReference type="Pfam" id="PF07676">
    <property type="entry name" value="PD40"/>
    <property type="match status" value="5"/>
</dbReference>
<evidence type="ECO:0000256" key="2">
    <source>
        <dbReference type="ARBA" id="ARBA00009820"/>
    </source>
</evidence>
<name>A0ABT5KN54_9BURK</name>
<keyword evidence="4 7" id="KW-0732">Signal</keyword>
<gene>
    <name evidence="7 9" type="primary">tolB</name>
    <name evidence="9" type="ORF">PRZ01_03915</name>
</gene>
<comment type="similarity">
    <text evidence="2 7">Belongs to the TolB family.</text>
</comment>
<comment type="subcellular location">
    <subcellularLocation>
        <location evidence="1 7">Periplasm</location>
    </subcellularLocation>
</comment>
<dbReference type="InterPro" id="IPR014167">
    <property type="entry name" value="Tol-Pal_TolB"/>
</dbReference>
<dbReference type="PANTHER" id="PTHR36842">
    <property type="entry name" value="PROTEIN TOLB HOMOLOG"/>
    <property type="match status" value="1"/>
</dbReference>
<dbReference type="PANTHER" id="PTHR36842:SF1">
    <property type="entry name" value="PROTEIN TOLB"/>
    <property type="match status" value="1"/>
</dbReference>
<reference evidence="9 10" key="1">
    <citation type="submission" date="2022-10" db="EMBL/GenBank/DDBJ databases">
        <title>paucibacter sp. hw8 Genome sequencing.</title>
        <authorList>
            <person name="Park S."/>
        </authorList>
    </citation>
    <scope>NUCLEOTIDE SEQUENCE [LARGE SCALE GENOMIC DNA]</scope>
    <source>
        <strain evidence="10">hw8</strain>
    </source>
</reference>